<dbReference type="Gene3D" id="3.40.50.1820">
    <property type="entry name" value="alpha/beta hydrolase"/>
    <property type="match status" value="1"/>
</dbReference>
<evidence type="ECO:0000259" key="4">
    <source>
        <dbReference type="Pfam" id="PF12697"/>
    </source>
</evidence>
<dbReference type="Proteomes" id="UP001501470">
    <property type="component" value="Unassembled WGS sequence"/>
</dbReference>
<dbReference type="PROSITE" id="PS00086">
    <property type="entry name" value="CYTOCHROME_P450"/>
    <property type="match status" value="1"/>
</dbReference>
<keyword evidence="2" id="KW-0408">Iron</keyword>
<dbReference type="Gene3D" id="1.10.630.10">
    <property type="entry name" value="Cytochrome P450"/>
    <property type="match status" value="1"/>
</dbReference>
<dbReference type="PANTHER" id="PTHR46696">
    <property type="entry name" value="P450, PUTATIVE (EUROFUNG)-RELATED"/>
    <property type="match status" value="1"/>
</dbReference>
<evidence type="ECO:0000256" key="3">
    <source>
        <dbReference type="SAM" id="MobiDB-lite"/>
    </source>
</evidence>
<name>A0ABN2AXH6_9ACTN</name>
<dbReference type="InterPro" id="IPR002397">
    <property type="entry name" value="Cyt_P450_B"/>
</dbReference>
<dbReference type="InterPro" id="IPR029058">
    <property type="entry name" value="AB_hydrolase_fold"/>
</dbReference>
<feature type="domain" description="AB hydrolase-1" evidence="4">
    <location>
        <begin position="26"/>
        <end position="255"/>
    </location>
</feature>
<keyword evidence="6" id="KW-1185">Reference proteome</keyword>
<keyword evidence="2" id="KW-0479">Metal-binding</keyword>
<dbReference type="Pfam" id="PF12697">
    <property type="entry name" value="Abhydrolase_6"/>
    <property type="match status" value="1"/>
</dbReference>
<dbReference type="SUPFAM" id="SSF48264">
    <property type="entry name" value="Cytochrome P450"/>
    <property type="match status" value="1"/>
</dbReference>
<evidence type="ECO:0000313" key="5">
    <source>
        <dbReference type="EMBL" id="GAA1527657.1"/>
    </source>
</evidence>
<keyword evidence="2" id="KW-0503">Monooxygenase</keyword>
<keyword evidence="2" id="KW-0349">Heme</keyword>
<dbReference type="PRINTS" id="PR00359">
    <property type="entry name" value="BP450"/>
</dbReference>
<accession>A0ABN2AXH6</accession>
<proteinExistence type="inferred from homology"/>
<reference evidence="5 6" key="1">
    <citation type="journal article" date="2019" name="Int. J. Syst. Evol. Microbiol.">
        <title>The Global Catalogue of Microorganisms (GCM) 10K type strain sequencing project: providing services to taxonomists for standard genome sequencing and annotation.</title>
        <authorList>
            <consortium name="The Broad Institute Genomics Platform"/>
            <consortium name="The Broad Institute Genome Sequencing Center for Infectious Disease"/>
            <person name="Wu L."/>
            <person name="Ma J."/>
        </authorList>
    </citation>
    <scope>NUCLEOTIDE SEQUENCE [LARGE SCALE GENOMIC DNA]</scope>
    <source>
        <strain evidence="5 6">JCM 15933</strain>
    </source>
</reference>
<dbReference type="EMBL" id="BAAAQD010000010">
    <property type="protein sequence ID" value="GAA1527657.1"/>
    <property type="molecule type" value="Genomic_DNA"/>
</dbReference>
<dbReference type="SUPFAM" id="SSF53474">
    <property type="entry name" value="alpha/beta-Hydrolases"/>
    <property type="match status" value="1"/>
</dbReference>
<gene>
    <name evidence="5" type="ORF">GCM10009827_050900</name>
</gene>
<protein>
    <recommendedName>
        <fullName evidence="4">AB hydrolase-1 domain-containing protein</fullName>
    </recommendedName>
</protein>
<dbReference type="InterPro" id="IPR000073">
    <property type="entry name" value="AB_hydrolase_1"/>
</dbReference>
<dbReference type="Pfam" id="PF00067">
    <property type="entry name" value="p450"/>
    <property type="match status" value="1"/>
</dbReference>
<evidence type="ECO:0000313" key="6">
    <source>
        <dbReference type="Proteomes" id="UP001501470"/>
    </source>
</evidence>
<evidence type="ECO:0000256" key="2">
    <source>
        <dbReference type="RuleBase" id="RU000461"/>
    </source>
</evidence>
<feature type="region of interest" description="Disordered" evidence="3">
    <location>
        <begin position="475"/>
        <end position="494"/>
    </location>
</feature>
<organism evidence="5 6">
    <name type="scientific">Dactylosporangium maewongense</name>
    <dbReference type="NCBI Taxonomy" id="634393"/>
    <lineage>
        <taxon>Bacteria</taxon>
        <taxon>Bacillati</taxon>
        <taxon>Actinomycetota</taxon>
        <taxon>Actinomycetes</taxon>
        <taxon>Micromonosporales</taxon>
        <taxon>Micromonosporaceae</taxon>
        <taxon>Dactylosporangium</taxon>
    </lineage>
</organism>
<dbReference type="PANTHER" id="PTHR46696:SF6">
    <property type="entry name" value="P450, PUTATIVE (EUROFUNG)-RELATED"/>
    <property type="match status" value="1"/>
</dbReference>
<comment type="similarity">
    <text evidence="1 2">Belongs to the cytochrome P450 family.</text>
</comment>
<dbReference type="InterPro" id="IPR001128">
    <property type="entry name" value="Cyt_P450"/>
</dbReference>
<sequence length="692" mass="73875">MLETARGAVSALRALPPPAADTGVPVVLCPGLIGSKEDFLPLLPALAAAGYRAYAYDYRGHYHDDRTDDHSIRRHAEDLIAVLDAVGGADPPHVVGHSYGGFVVRAAALAQPRRLGSAAFIGSGPGMDGPKHRKILGGFDHTLSLEGNAVMWPVVRRLVPEDDVARREFWRTRLRLMRPAFVRGALAALAGESDRAGELRATRLSLLVMHGHRDRKLWSAAEFAGYAERAGATLAVIDGASHSPNLERPGVTAEALLRFWAGTDRRRALRTFVDLVRPSAHADPYPAYERLRRVAPVLPVQLPGKTEAVVLTRYADCARLLQDAAFVSAGEAPELLTPTWRDHRLVRCLYQSFGWREGPAHLPLRTALARRLTPRRCPVQQADVVAVAASVLDDFAAQLAGGATVNLADAVAVPFASLVTGRLLGIPDADALRLGAAARAGSAAFEPFMTPRQRAAMAAAGDTIIDTLSSLAGDGLPGPAHEQGLPGSVREQGLPGSAHEQGLLGLVREHRPGGGEQYQGDLALLYGAAYDSPASLITLGARLLLEHPAQAAALRDDPALADRAVEEILRFDPPVQVAVRIATEPCEFGGVPVPPGTALLGILGAANRDPSYTGNPDAFDITRRTARPPLSFGTGRHYCPGSALARTHARVLFPMLLRRFPGLRLAGPPRFRAPGTMLRGIEDLPVVNREAC</sequence>
<keyword evidence="2" id="KW-0560">Oxidoreductase</keyword>
<dbReference type="InterPro" id="IPR036396">
    <property type="entry name" value="Cyt_P450_sf"/>
</dbReference>
<comment type="caution">
    <text evidence="5">The sequence shown here is derived from an EMBL/GenBank/DDBJ whole genome shotgun (WGS) entry which is preliminary data.</text>
</comment>
<evidence type="ECO:0000256" key="1">
    <source>
        <dbReference type="ARBA" id="ARBA00010617"/>
    </source>
</evidence>
<dbReference type="InterPro" id="IPR017972">
    <property type="entry name" value="Cyt_P450_CS"/>
</dbReference>